<keyword evidence="1" id="KW-0732">Signal</keyword>
<reference evidence="2" key="1">
    <citation type="submission" date="2021-02" db="EMBL/GenBank/DDBJ databases">
        <authorList>
            <person name="Nieuwenhuis M."/>
            <person name="Van De Peppel L.J.J."/>
        </authorList>
    </citation>
    <scope>NUCLEOTIDE SEQUENCE</scope>
    <source>
        <strain evidence="2">D49</strain>
    </source>
</reference>
<dbReference type="GO" id="GO:0051118">
    <property type="term" value="F:glucan endo-1,3-alpha-glucosidase activity"/>
    <property type="evidence" value="ECO:0007669"/>
    <property type="project" value="InterPro"/>
</dbReference>
<evidence type="ECO:0000313" key="2">
    <source>
        <dbReference type="EMBL" id="KAG5636461.1"/>
    </source>
</evidence>
<dbReference type="Gene3D" id="3.20.20.80">
    <property type="entry name" value="Glycosidases"/>
    <property type="match status" value="1"/>
</dbReference>
<dbReference type="InterPro" id="IPR005197">
    <property type="entry name" value="Glyco_hydro_71"/>
</dbReference>
<dbReference type="OrthoDB" id="3257981at2759"/>
<protein>
    <recommendedName>
        <fullName evidence="4">Glycoside hydrolase family 71 protein</fullName>
    </recommendedName>
</protein>
<evidence type="ECO:0000313" key="3">
    <source>
        <dbReference type="Proteomes" id="UP000717328"/>
    </source>
</evidence>
<accession>A0A9P7K385</accession>
<dbReference type="AlphaFoldDB" id="A0A9P7K385"/>
<keyword evidence="3" id="KW-1185">Reference proteome</keyword>
<evidence type="ECO:0000256" key="1">
    <source>
        <dbReference type="SAM" id="SignalP"/>
    </source>
</evidence>
<proteinExistence type="predicted"/>
<feature type="signal peptide" evidence="1">
    <location>
        <begin position="1"/>
        <end position="19"/>
    </location>
</feature>
<dbReference type="Pfam" id="PF03659">
    <property type="entry name" value="Glyco_hydro_71"/>
    <property type="match status" value="1"/>
</dbReference>
<dbReference type="CDD" id="cd11577">
    <property type="entry name" value="GH71"/>
    <property type="match status" value="1"/>
</dbReference>
<organism evidence="2 3">
    <name type="scientific">Sphagnurus paluster</name>
    <dbReference type="NCBI Taxonomy" id="117069"/>
    <lineage>
        <taxon>Eukaryota</taxon>
        <taxon>Fungi</taxon>
        <taxon>Dikarya</taxon>
        <taxon>Basidiomycota</taxon>
        <taxon>Agaricomycotina</taxon>
        <taxon>Agaricomycetes</taxon>
        <taxon>Agaricomycetidae</taxon>
        <taxon>Agaricales</taxon>
        <taxon>Tricholomatineae</taxon>
        <taxon>Lyophyllaceae</taxon>
        <taxon>Sphagnurus</taxon>
    </lineage>
</organism>
<reference evidence="2" key="2">
    <citation type="submission" date="2021-10" db="EMBL/GenBank/DDBJ databases">
        <title>Phylogenomics reveals ancestral predisposition of the termite-cultivated fungus Termitomyces towards a domesticated lifestyle.</title>
        <authorList>
            <person name="Auxier B."/>
            <person name="Grum-Grzhimaylo A."/>
            <person name="Cardenas M.E."/>
            <person name="Lodge J.D."/>
            <person name="Laessoe T."/>
            <person name="Pedersen O."/>
            <person name="Smith M.E."/>
            <person name="Kuyper T.W."/>
            <person name="Franco-Molano E.A."/>
            <person name="Baroni T.J."/>
            <person name="Aanen D.K."/>
        </authorList>
    </citation>
    <scope>NUCLEOTIDE SEQUENCE</scope>
    <source>
        <strain evidence="2">D49</strain>
    </source>
</reference>
<comment type="caution">
    <text evidence="2">The sequence shown here is derived from an EMBL/GenBank/DDBJ whole genome shotgun (WGS) entry which is preliminary data.</text>
</comment>
<evidence type="ECO:0008006" key="4">
    <source>
        <dbReference type="Google" id="ProtNLM"/>
    </source>
</evidence>
<dbReference type="Proteomes" id="UP000717328">
    <property type="component" value="Unassembled WGS sequence"/>
</dbReference>
<name>A0A9P7K385_9AGAR</name>
<gene>
    <name evidence="2" type="ORF">H0H81_007968</name>
</gene>
<dbReference type="EMBL" id="JABCKI010005930">
    <property type="protein sequence ID" value="KAG5636461.1"/>
    <property type="molecule type" value="Genomic_DNA"/>
</dbReference>
<feature type="chain" id="PRO_5040512604" description="Glycoside hydrolase family 71 protein" evidence="1">
    <location>
        <begin position="20"/>
        <end position="400"/>
    </location>
</feature>
<sequence length="400" mass="44951">MLFLAPLLVLSSFIYVAMGDDLDAQVQFDNKPPPPAPPPEQKLVVAHFMVGNTYPYQVADWSKDIILASSKGIDAFVLNVGRDEWQPKRVADAFTAAQKSKTGFKLFLSFDMSSLPCATLADATALRNYIISYRSHPNQLIYPLGSGRLLVSTFAGEDCRFGQGSLQTAWHYALKGDPQLPDVYFVPSFFVDPLKFGELKIIDGAFHWNSAWPMGNYNASFELDNLFLKNLGGKTYMAGISPWFFTHYGPDTYNKNFIYRCDDWHFAARWELIVKNRHMVDLAQVITWNDFGESHYVGPIAGAQPMSEAWTKGFDHQDYLWAVALLPTPAAVTLSCGSSHSAETLPAGLSKMRLRLSTQCEVKVQIWRKDTLVMDFMPTGFRFNRNPVSYNFNAFVAVSP</sequence>